<dbReference type="Proteomes" id="UP000295565">
    <property type="component" value="Unassembled WGS sequence"/>
</dbReference>
<proteinExistence type="predicted"/>
<evidence type="ECO:0000313" key="2">
    <source>
        <dbReference type="EMBL" id="TCK51792.1"/>
    </source>
</evidence>
<name>A0A4R1JL69_9GAMM</name>
<dbReference type="SUPFAM" id="SSF54427">
    <property type="entry name" value="NTF2-like"/>
    <property type="match status" value="1"/>
</dbReference>
<gene>
    <name evidence="2" type="ORF">EV690_1873</name>
</gene>
<sequence>MNIGEQLISLEKILLSPAIRHCMEQFNALLADDFVEITAKGERLERAETMSEVYGDSWDVEIHALEHRQISQDTHQLIYLCMIKLPNRPVKYTRRTSLWRWNGENWQMVFHQASLCSSANFHHEDGQ</sequence>
<dbReference type="Gene3D" id="3.10.450.50">
    <property type="match status" value="1"/>
</dbReference>
<dbReference type="RefSeq" id="WP_131912714.1">
    <property type="nucleotide sequence ID" value="NZ_OU594967.1"/>
</dbReference>
<evidence type="ECO:0000259" key="1">
    <source>
        <dbReference type="Pfam" id="PF14534"/>
    </source>
</evidence>
<organism evidence="2 3">
    <name type="scientific">Celerinatantimonas diazotrophica</name>
    <dbReference type="NCBI Taxonomy" id="412034"/>
    <lineage>
        <taxon>Bacteria</taxon>
        <taxon>Pseudomonadati</taxon>
        <taxon>Pseudomonadota</taxon>
        <taxon>Gammaproteobacteria</taxon>
        <taxon>Celerinatantimonadaceae</taxon>
        <taxon>Celerinatantimonas</taxon>
    </lineage>
</organism>
<dbReference type="AlphaFoldDB" id="A0A4R1JL69"/>
<accession>A0A4R1JL69</accession>
<evidence type="ECO:0000313" key="3">
    <source>
        <dbReference type="Proteomes" id="UP000295565"/>
    </source>
</evidence>
<feature type="domain" description="DUF4440" evidence="1">
    <location>
        <begin position="8"/>
        <end position="108"/>
    </location>
</feature>
<dbReference type="OrthoDB" id="121974at2"/>
<protein>
    <recommendedName>
        <fullName evidence="1">DUF4440 domain-containing protein</fullName>
    </recommendedName>
</protein>
<dbReference type="Pfam" id="PF14534">
    <property type="entry name" value="DUF4440"/>
    <property type="match status" value="1"/>
</dbReference>
<dbReference type="InterPro" id="IPR032710">
    <property type="entry name" value="NTF2-like_dom_sf"/>
</dbReference>
<dbReference type="InterPro" id="IPR027843">
    <property type="entry name" value="DUF4440"/>
</dbReference>
<dbReference type="EMBL" id="SMGD01000013">
    <property type="protein sequence ID" value="TCK51792.1"/>
    <property type="molecule type" value="Genomic_DNA"/>
</dbReference>
<reference evidence="2 3" key="1">
    <citation type="submission" date="2019-03" db="EMBL/GenBank/DDBJ databases">
        <title>Genomic Encyclopedia of Type Strains, Phase IV (KMG-IV): sequencing the most valuable type-strain genomes for metagenomic binning, comparative biology and taxonomic classification.</title>
        <authorList>
            <person name="Goeker M."/>
        </authorList>
    </citation>
    <scope>NUCLEOTIDE SEQUENCE [LARGE SCALE GENOMIC DNA]</scope>
    <source>
        <strain evidence="2 3">DSM 18577</strain>
    </source>
</reference>
<keyword evidence="3" id="KW-1185">Reference proteome</keyword>
<comment type="caution">
    <text evidence="2">The sequence shown here is derived from an EMBL/GenBank/DDBJ whole genome shotgun (WGS) entry which is preliminary data.</text>
</comment>